<dbReference type="RefSeq" id="WP_099305814.1">
    <property type="nucleotide sequence ID" value="NZ_PDVP01000003.1"/>
</dbReference>
<organism evidence="11 12">
    <name type="scientific">Zhengella mangrovi</name>
    <dbReference type="NCBI Taxonomy" id="1982044"/>
    <lineage>
        <taxon>Bacteria</taxon>
        <taxon>Pseudomonadati</taxon>
        <taxon>Pseudomonadota</taxon>
        <taxon>Alphaproteobacteria</taxon>
        <taxon>Hyphomicrobiales</taxon>
        <taxon>Notoacmeibacteraceae</taxon>
        <taxon>Zhengella</taxon>
    </lineage>
</organism>
<evidence type="ECO:0000256" key="4">
    <source>
        <dbReference type="ARBA" id="ARBA00018370"/>
    </source>
</evidence>
<dbReference type="PANTHER" id="PTHR47245:SF2">
    <property type="entry name" value="PEPTIDYL-PROLYL CIS-TRANS ISOMERASE HP_0175-RELATED"/>
    <property type="match status" value="1"/>
</dbReference>
<dbReference type="InterPro" id="IPR046357">
    <property type="entry name" value="PPIase_dom_sf"/>
</dbReference>
<sequence length="305" mass="32831">MATIYRNPSLAAGAPVGPSADGVGYTTYKEPDTRVPPRPLPVMREITVDGVAVPEDAILRETQNHPAANPGEALRAAAEALVVRQLLLNEARRQDLLCEMRSENGQTETFEDAAIRALTEREIAVPSARDEECQRFYEANRDRFTSAPLYEARHILIAAPEGDTVRREAARTEAQAICNGLQADPGGFSRVAQAVSACSSAAQGGNLGQLSPGSTVPEFETALARMEPGEISRAPVATRFGFHVIALDRAVEARQLPFEAVRERIADWLEAQAFSRAVAQYVAILAGRARITGIDMGGAESPLVQ</sequence>
<dbReference type="SUPFAM" id="SSF109998">
    <property type="entry name" value="Triger factor/SurA peptide-binding domain-like"/>
    <property type="match status" value="1"/>
</dbReference>
<evidence type="ECO:0000256" key="9">
    <source>
        <dbReference type="SAM" id="MobiDB-lite"/>
    </source>
</evidence>
<dbReference type="PANTHER" id="PTHR47245">
    <property type="entry name" value="PEPTIDYLPROLYL ISOMERASE"/>
    <property type="match status" value="1"/>
</dbReference>
<dbReference type="SUPFAM" id="SSF54534">
    <property type="entry name" value="FKBP-like"/>
    <property type="match status" value="1"/>
</dbReference>
<evidence type="ECO:0000256" key="6">
    <source>
        <dbReference type="ARBA" id="ARBA00030642"/>
    </source>
</evidence>
<dbReference type="Pfam" id="PF00639">
    <property type="entry name" value="Rotamase"/>
    <property type="match status" value="1"/>
</dbReference>
<dbReference type="GO" id="GO:0003755">
    <property type="term" value="F:peptidyl-prolyl cis-trans isomerase activity"/>
    <property type="evidence" value="ECO:0007669"/>
    <property type="project" value="UniProtKB-KW"/>
</dbReference>
<dbReference type="InterPro" id="IPR050245">
    <property type="entry name" value="PrsA_foldase"/>
</dbReference>
<evidence type="ECO:0000259" key="10">
    <source>
        <dbReference type="PROSITE" id="PS50198"/>
    </source>
</evidence>
<evidence type="ECO:0000256" key="3">
    <source>
        <dbReference type="ARBA" id="ARBA00013194"/>
    </source>
</evidence>
<evidence type="ECO:0000256" key="2">
    <source>
        <dbReference type="ARBA" id="ARBA00007656"/>
    </source>
</evidence>
<evidence type="ECO:0000313" key="12">
    <source>
        <dbReference type="Proteomes" id="UP000221168"/>
    </source>
</evidence>
<dbReference type="EMBL" id="PDVP01000003">
    <property type="protein sequence ID" value="PHP67698.1"/>
    <property type="molecule type" value="Genomic_DNA"/>
</dbReference>
<dbReference type="AlphaFoldDB" id="A0A2G1QR65"/>
<evidence type="ECO:0000256" key="5">
    <source>
        <dbReference type="ARBA" id="ARBA00023110"/>
    </source>
</evidence>
<dbReference type="InterPro" id="IPR023058">
    <property type="entry name" value="PPIase_PpiC_CS"/>
</dbReference>
<dbReference type="Gene3D" id="3.10.50.40">
    <property type="match status" value="1"/>
</dbReference>
<proteinExistence type="inferred from homology"/>
<gene>
    <name evidence="11" type="ORF">CSC94_08365</name>
</gene>
<comment type="caution">
    <text evidence="11">The sequence shown here is derived from an EMBL/GenBank/DDBJ whole genome shotgun (WGS) entry which is preliminary data.</text>
</comment>
<comment type="similarity">
    <text evidence="2">Belongs to the PpiC/parvulin rotamase family.</text>
</comment>
<dbReference type="InterPro" id="IPR027304">
    <property type="entry name" value="Trigger_fact/SurA_dom_sf"/>
</dbReference>
<protein>
    <recommendedName>
        <fullName evidence="4">Parvulin-like PPIase</fullName>
        <ecNumber evidence="3">5.2.1.8</ecNumber>
    </recommendedName>
    <alternativeName>
        <fullName evidence="6">Peptidyl-prolyl cis-trans isomerase plp</fullName>
    </alternativeName>
    <alternativeName>
        <fullName evidence="7">Rotamase plp</fullName>
    </alternativeName>
</protein>
<feature type="region of interest" description="Disordered" evidence="9">
    <location>
        <begin position="1"/>
        <end position="40"/>
    </location>
</feature>
<dbReference type="EC" id="5.2.1.8" evidence="3"/>
<name>A0A2G1QR65_9HYPH</name>
<dbReference type="Proteomes" id="UP000221168">
    <property type="component" value="Unassembled WGS sequence"/>
</dbReference>
<dbReference type="PROSITE" id="PS01096">
    <property type="entry name" value="PPIC_PPIASE_1"/>
    <property type="match status" value="1"/>
</dbReference>
<dbReference type="PROSITE" id="PS50198">
    <property type="entry name" value="PPIC_PPIASE_2"/>
    <property type="match status" value="1"/>
</dbReference>
<dbReference type="OrthoDB" id="196786at2"/>
<reference evidence="11 12" key="1">
    <citation type="submission" date="2017-10" db="EMBL/GenBank/DDBJ databases">
        <title>Sedimentibacterium mangrovi gen. nov., sp. nov., a novel member of family Phyllobacteriacea isolated from mangrove sediment.</title>
        <authorList>
            <person name="Liao H."/>
            <person name="Tian Y."/>
        </authorList>
    </citation>
    <scope>NUCLEOTIDE SEQUENCE [LARGE SCALE GENOMIC DNA]</scope>
    <source>
        <strain evidence="11 12">X9-2-2</strain>
    </source>
</reference>
<feature type="domain" description="PpiC" evidence="10">
    <location>
        <begin position="147"/>
        <end position="249"/>
    </location>
</feature>
<accession>A0A2G1QR65</accession>
<dbReference type="InterPro" id="IPR000297">
    <property type="entry name" value="PPIase_PpiC"/>
</dbReference>
<keyword evidence="8 11" id="KW-0413">Isomerase</keyword>
<comment type="catalytic activity">
    <reaction evidence="1">
        <text>[protein]-peptidylproline (omega=180) = [protein]-peptidylproline (omega=0)</text>
        <dbReference type="Rhea" id="RHEA:16237"/>
        <dbReference type="Rhea" id="RHEA-COMP:10747"/>
        <dbReference type="Rhea" id="RHEA-COMP:10748"/>
        <dbReference type="ChEBI" id="CHEBI:83833"/>
        <dbReference type="ChEBI" id="CHEBI:83834"/>
        <dbReference type="EC" id="5.2.1.8"/>
    </reaction>
</comment>
<evidence type="ECO:0000256" key="7">
    <source>
        <dbReference type="ARBA" id="ARBA00031484"/>
    </source>
</evidence>
<evidence type="ECO:0000256" key="8">
    <source>
        <dbReference type="PROSITE-ProRule" id="PRU00278"/>
    </source>
</evidence>
<evidence type="ECO:0000313" key="11">
    <source>
        <dbReference type="EMBL" id="PHP67698.1"/>
    </source>
</evidence>
<evidence type="ECO:0000256" key="1">
    <source>
        <dbReference type="ARBA" id="ARBA00000971"/>
    </source>
</evidence>
<keyword evidence="12" id="KW-1185">Reference proteome</keyword>
<keyword evidence="5 8" id="KW-0697">Rotamase</keyword>